<comment type="caution">
    <text evidence="2">The sequence shown here is derived from an EMBL/GenBank/DDBJ whole genome shotgun (WGS) entry which is preliminary data.</text>
</comment>
<name>A0ABP1RSX3_9HEXA</name>
<sequence>MSVVLLIFALGAHACEAKTAYHKEIDEGDCASHYSTWDDISSFGIARQGPRVGWMVVMSSKHFAYHLGYQLTGNNSLPEADLQELCLRVNRKGITSYHGGKELLFHCNKTLFTPVKCYSTDSTPHRHVDGAISLTLVWTDDNSRHLLVVLCAPEANRKYWFLASNEAVVDSEVKTKVLNIISDLGFDRKQVLYHSYSKCTEGKSSGFFG</sequence>
<proteinExistence type="predicted"/>
<gene>
    <name evidence="2" type="ORF">ODALV1_LOCUS25637</name>
</gene>
<evidence type="ECO:0000313" key="3">
    <source>
        <dbReference type="Proteomes" id="UP001642540"/>
    </source>
</evidence>
<dbReference type="EMBL" id="CAXLJM020000105">
    <property type="protein sequence ID" value="CAL8134692.1"/>
    <property type="molecule type" value="Genomic_DNA"/>
</dbReference>
<protein>
    <submittedName>
        <fullName evidence="2">Uncharacterized protein</fullName>
    </submittedName>
</protein>
<feature type="signal peptide" evidence="1">
    <location>
        <begin position="1"/>
        <end position="17"/>
    </location>
</feature>
<reference evidence="2 3" key="1">
    <citation type="submission" date="2024-08" db="EMBL/GenBank/DDBJ databases">
        <authorList>
            <person name="Cucini C."/>
            <person name="Frati F."/>
        </authorList>
    </citation>
    <scope>NUCLEOTIDE SEQUENCE [LARGE SCALE GENOMIC DNA]</scope>
</reference>
<dbReference type="Proteomes" id="UP001642540">
    <property type="component" value="Unassembled WGS sequence"/>
</dbReference>
<organism evidence="2 3">
    <name type="scientific">Orchesella dallaii</name>
    <dbReference type="NCBI Taxonomy" id="48710"/>
    <lineage>
        <taxon>Eukaryota</taxon>
        <taxon>Metazoa</taxon>
        <taxon>Ecdysozoa</taxon>
        <taxon>Arthropoda</taxon>
        <taxon>Hexapoda</taxon>
        <taxon>Collembola</taxon>
        <taxon>Entomobryomorpha</taxon>
        <taxon>Entomobryoidea</taxon>
        <taxon>Orchesellidae</taxon>
        <taxon>Orchesellinae</taxon>
        <taxon>Orchesella</taxon>
    </lineage>
</organism>
<keyword evidence="3" id="KW-1185">Reference proteome</keyword>
<evidence type="ECO:0000313" key="2">
    <source>
        <dbReference type="EMBL" id="CAL8134692.1"/>
    </source>
</evidence>
<keyword evidence="1" id="KW-0732">Signal</keyword>
<feature type="chain" id="PRO_5046378156" evidence="1">
    <location>
        <begin position="18"/>
        <end position="209"/>
    </location>
</feature>
<accession>A0ABP1RSX3</accession>
<evidence type="ECO:0000256" key="1">
    <source>
        <dbReference type="SAM" id="SignalP"/>
    </source>
</evidence>